<gene>
    <name evidence="3" type="ORF">TIFTF001_004908</name>
</gene>
<dbReference type="PANTHER" id="PTHR35112:SF1">
    <property type="entry name" value="RING_FYVE_PHD ZINC FINGER SUPERFAMILY PROTEIN"/>
    <property type="match status" value="1"/>
</dbReference>
<evidence type="ECO:0000259" key="2">
    <source>
        <dbReference type="Pfam" id="PF25072"/>
    </source>
</evidence>
<comment type="caution">
    <text evidence="3">The sequence shown here is derived from an EMBL/GenBank/DDBJ whole genome shotgun (WGS) entry which is preliminary data.</text>
</comment>
<keyword evidence="1" id="KW-0812">Transmembrane</keyword>
<evidence type="ECO:0000256" key="1">
    <source>
        <dbReference type="SAM" id="Phobius"/>
    </source>
</evidence>
<dbReference type="EMBL" id="BTGU01000005">
    <property type="protein sequence ID" value="GMN34806.1"/>
    <property type="molecule type" value="Genomic_DNA"/>
</dbReference>
<dbReference type="Proteomes" id="UP001187192">
    <property type="component" value="Unassembled WGS sequence"/>
</dbReference>
<dbReference type="InterPro" id="IPR056698">
    <property type="entry name" value="DUF7796"/>
</dbReference>
<organism evidence="3 4">
    <name type="scientific">Ficus carica</name>
    <name type="common">Common fig</name>
    <dbReference type="NCBI Taxonomy" id="3494"/>
    <lineage>
        <taxon>Eukaryota</taxon>
        <taxon>Viridiplantae</taxon>
        <taxon>Streptophyta</taxon>
        <taxon>Embryophyta</taxon>
        <taxon>Tracheophyta</taxon>
        <taxon>Spermatophyta</taxon>
        <taxon>Magnoliopsida</taxon>
        <taxon>eudicotyledons</taxon>
        <taxon>Gunneridae</taxon>
        <taxon>Pentapetalae</taxon>
        <taxon>rosids</taxon>
        <taxon>fabids</taxon>
        <taxon>Rosales</taxon>
        <taxon>Moraceae</taxon>
        <taxon>Ficeae</taxon>
        <taxon>Ficus</taxon>
    </lineage>
</organism>
<dbReference type="Pfam" id="PF25072">
    <property type="entry name" value="DUF7796"/>
    <property type="match status" value="1"/>
</dbReference>
<accession>A0AA88A608</accession>
<name>A0AA88A608_FICCA</name>
<keyword evidence="4" id="KW-1185">Reference proteome</keyword>
<reference evidence="3" key="1">
    <citation type="submission" date="2023-07" db="EMBL/GenBank/DDBJ databases">
        <title>draft genome sequence of fig (Ficus carica).</title>
        <authorList>
            <person name="Takahashi T."/>
            <person name="Nishimura K."/>
        </authorList>
    </citation>
    <scope>NUCLEOTIDE SEQUENCE</scope>
</reference>
<evidence type="ECO:0000313" key="4">
    <source>
        <dbReference type="Proteomes" id="UP001187192"/>
    </source>
</evidence>
<keyword evidence="1" id="KW-0472">Membrane</keyword>
<proteinExistence type="predicted"/>
<feature type="transmembrane region" description="Helical" evidence="1">
    <location>
        <begin position="21"/>
        <end position="41"/>
    </location>
</feature>
<evidence type="ECO:0000313" key="3">
    <source>
        <dbReference type="EMBL" id="GMN34806.1"/>
    </source>
</evidence>
<protein>
    <recommendedName>
        <fullName evidence="2">DUF7796 domain-containing protein</fullName>
    </recommendedName>
</protein>
<feature type="domain" description="DUF7796" evidence="2">
    <location>
        <begin position="177"/>
        <end position="410"/>
    </location>
</feature>
<keyword evidence="1" id="KW-1133">Transmembrane helix</keyword>
<dbReference type="AlphaFoldDB" id="A0AA88A608"/>
<dbReference type="PANTHER" id="PTHR35112">
    <property type="entry name" value="OS08G0360500 PROTEIN"/>
    <property type="match status" value="1"/>
</dbReference>
<sequence length="412" mass="45950">MRKSSLLKIAMFFSKWISSYLDWRLVFILIPPLSLLIFLSLSSFPTTTNPLSSFAPFRSFLLGHQTLTTPPNSTAFSVHPQPNRKDELLRSRIAVCLVGGARRFELTGPSIVEKILEEYPNSDLFLHSPLDHGAFKFSLLKTAPRLAGVRIFEPKPIKETDPELRVLTAANSPNGIQHKFEYDWIVRTRVDGYWNAPLHPSNFIPGQYLVPPGSTYGGLNDRLGIGDLNTSIVALSRLSLISVLDSAGFRQLNSETSFRAQLTTRNVSYVTKRLPFCVVSDRRYGFPPSRFGVPVAALSSPGPLSGAKCRPCSAACRGQCVADVMAGLYKGWSWTDWTNGTLELCDARGEWESGWEKIFDRVAGEKLAAERRRVWDLTLSKCVADFEEMKRRSGNWEAPPAEKICGMGLESI</sequence>